<evidence type="ECO:0000256" key="3">
    <source>
        <dbReference type="ARBA" id="ARBA00004496"/>
    </source>
</evidence>
<dbReference type="InterPro" id="IPR036318">
    <property type="entry name" value="FAD-bd_PCMH-like_sf"/>
</dbReference>
<dbReference type="SUPFAM" id="SSF56194">
    <property type="entry name" value="Uridine diphospho-N-Acetylenolpyruvylglucosamine reductase, MurB, C-terminal domain"/>
    <property type="match status" value="1"/>
</dbReference>
<organism evidence="18 19">
    <name type="scientific">Candidatus Woesebacteria bacterium RIFCSPHIGHO2_01_FULL_38_26b</name>
    <dbReference type="NCBI Taxonomy" id="1802491"/>
    <lineage>
        <taxon>Bacteria</taxon>
        <taxon>Candidatus Woeseibacteriota</taxon>
    </lineage>
</organism>
<evidence type="ECO:0000313" key="18">
    <source>
        <dbReference type="EMBL" id="OGM19019.1"/>
    </source>
</evidence>
<dbReference type="InterPro" id="IPR011601">
    <property type="entry name" value="MurB_C"/>
</dbReference>
<dbReference type="GO" id="GO:0008360">
    <property type="term" value="P:regulation of cell shape"/>
    <property type="evidence" value="ECO:0007669"/>
    <property type="project" value="UniProtKB-KW"/>
</dbReference>
<dbReference type="UniPathway" id="UPA00219"/>
<dbReference type="GO" id="GO:0005829">
    <property type="term" value="C:cytosol"/>
    <property type="evidence" value="ECO:0007669"/>
    <property type="project" value="TreeGrafter"/>
</dbReference>
<proteinExistence type="inferred from homology"/>
<dbReference type="EC" id="1.3.1.98" evidence="16"/>
<dbReference type="InterPro" id="IPR016166">
    <property type="entry name" value="FAD-bd_PCMH"/>
</dbReference>
<dbReference type="Proteomes" id="UP000176741">
    <property type="component" value="Unassembled WGS sequence"/>
</dbReference>
<dbReference type="Gene3D" id="3.90.78.10">
    <property type="entry name" value="UDP-N-acetylenolpyruvoylglucosamine reductase, C-terminal domain"/>
    <property type="match status" value="1"/>
</dbReference>
<evidence type="ECO:0000256" key="11">
    <source>
        <dbReference type="ARBA" id="ARBA00022984"/>
    </source>
</evidence>
<feature type="active site" description="Proton donor" evidence="16">
    <location>
        <position position="241"/>
    </location>
</feature>
<dbReference type="InterPro" id="IPR036635">
    <property type="entry name" value="MurB_C_sf"/>
</dbReference>
<dbReference type="NCBIfam" id="NF000755">
    <property type="entry name" value="PRK00046.1"/>
    <property type="match status" value="1"/>
</dbReference>
<evidence type="ECO:0000256" key="8">
    <source>
        <dbReference type="ARBA" id="ARBA00022827"/>
    </source>
</evidence>
<evidence type="ECO:0000313" key="19">
    <source>
        <dbReference type="Proteomes" id="UP000176741"/>
    </source>
</evidence>
<dbReference type="GO" id="GO:0009252">
    <property type="term" value="P:peptidoglycan biosynthetic process"/>
    <property type="evidence" value="ECO:0007669"/>
    <property type="project" value="UniProtKB-UniRule"/>
</dbReference>
<dbReference type="InterPro" id="IPR016167">
    <property type="entry name" value="FAD-bd_PCMH_sub1"/>
</dbReference>
<dbReference type="AlphaFoldDB" id="A0A1F7XWD1"/>
<evidence type="ECO:0000256" key="13">
    <source>
        <dbReference type="ARBA" id="ARBA00023306"/>
    </source>
</evidence>
<keyword evidence="6 16" id="KW-0132">Cell division</keyword>
<comment type="caution">
    <text evidence="18">The sequence shown here is derived from an EMBL/GenBank/DDBJ whole genome shotgun (WGS) entry which is preliminary data.</text>
</comment>
<evidence type="ECO:0000256" key="10">
    <source>
        <dbReference type="ARBA" id="ARBA00022960"/>
    </source>
</evidence>
<reference evidence="18 19" key="1">
    <citation type="journal article" date="2016" name="Nat. Commun.">
        <title>Thousands of microbial genomes shed light on interconnected biogeochemical processes in an aquifer system.</title>
        <authorList>
            <person name="Anantharaman K."/>
            <person name="Brown C.T."/>
            <person name="Hug L.A."/>
            <person name="Sharon I."/>
            <person name="Castelle C.J."/>
            <person name="Probst A.J."/>
            <person name="Thomas B.C."/>
            <person name="Singh A."/>
            <person name="Wilkins M.J."/>
            <person name="Karaoz U."/>
            <person name="Brodie E.L."/>
            <person name="Williams K.H."/>
            <person name="Hubbard S.S."/>
            <person name="Banfield J.F."/>
        </authorList>
    </citation>
    <scope>NUCLEOTIDE SEQUENCE [LARGE SCALE GENOMIC DNA]</scope>
</reference>
<evidence type="ECO:0000256" key="16">
    <source>
        <dbReference type="HAMAP-Rule" id="MF_00037"/>
    </source>
</evidence>
<dbReference type="InterPro" id="IPR006094">
    <property type="entry name" value="Oxid_FAD_bind_N"/>
</dbReference>
<dbReference type="PANTHER" id="PTHR21071:SF4">
    <property type="entry name" value="UDP-N-ACETYLENOLPYRUVOYLGLUCOSAMINE REDUCTASE"/>
    <property type="match status" value="1"/>
</dbReference>
<dbReference type="Gene3D" id="3.30.465.10">
    <property type="match status" value="1"/>
</dbReference>
<gene>
    <name evidence="16" type="primary">murB</name>
    <name evidence="18" type="ORF">A2771_00345</name>
</gene>
<evidence type="ECO:0000256" key="4">
    <source>
        <dbReference type="ARBA" id="ARBA00004752"/>
    </source>
</evidence>
<dbReference type="NCBIfam" id="NF010478">
    <property type="entry name" value="PRK13903.1"/>
    <property type="match status" value="1"/>
</dbReference>
<comment type="pathway">
    <text evidence="4 16">Cell wall biogenesis; peptidoglycan biosynthesis.</text>
</comment>
<dbReference type="Pfam" id="PF02873">
    <property type="entry name" value="MurB_C"/>
    <property type="match status" value="1"/>
</dbReference>
<dbReference type="GO" id="GO:0008762">
    <property type="term" value="F:UDP-N-acetylmuramate dehydrogenase activity"/>
    <property type="evidence" value="ECO:0007669"/>
    <property type="project" value="UniProtKB-UniRule"/>
</dbReference>
<evidence type="ECO:0000259" key="17">
    <source>
        <dbReference type="PROSITE" id="PS51387"/>
    </source>
</evidence>
<keyword evidence="13 16" id="KW-0131">Cell cycle</keyword>
<keyword evidence="5 16" id="KW-0963">Cytoplasm</keyword>
<evidence type="ECO:0000256" key="15">
    <source>
        <dbReference type="ARBA" id="ARBA00048914"/>
    </source>
</evidence>
<protein>
    <recommendedName>
        <fullName evidence="16">UDP-N-acetylenolpyruvoylglucosamine reductase</fullName>
        <ecNumber evidence="16">1.3.1.98</ecNumber>
    </recommendedName>
    <alternativeName>
        <fullName evidence="16">UDP-N-acetylmuramate dehydrogenase</fullName>
    </alternativeName>
</protein>
<keyword evidence="12 16" id="KW-0560">Oxidoreductase</keyword>
<feature type="active site" evidence="16">
    <location>
        <position position="166"/>
    </location>
</feature>
<evidence type="ECO:0000256" key="9">
    <source>
        <dbReference type="ARBA" id="ARBA00022857"/>
    </source>
</evidence>
<dbReference type="GO" id="GO:0071555">
    <property type="term" value="P:cell wall organization"/>
    <property type="evidence" value="ECO:0007669"/>
    <property type="project" value="UniProtKB-KW"/>
</dbReference>
<dbReference type="InterPro" id="IPR003170">
    <property type="entry name" value="MurB"/>
</dbReference>
<feature type="domain" description="FAD-binding PCMH-type" evidence="17">
    <location>
        <begin position="19"/>
        <end position="191"/>
    </location>
</feature>
<keyword evidence="7 16" id="KW-0285">Flavoprotein</keyword>
<keyword evidence="14 16" id="KW-0961">Cell wall biogenesis/degradation</keyword>
<comment type="subcellular location">
    <subcellularLocation>
        <location evidence="3 16">Cytoplasm</location>
    </subcellularLocation>
</comment>
<name>A0A1F7XWD1_9BACT</name>
<evidence type="ECO:0000256" key="6">
    <source>
        <dbReference type="ARBA" id="ARBA00022618"/>
    </source>
</evidence>
<dbReference type="GO" id="GO:0071949">
    <property type="term" value="F:FAD binding"/>
    <property type="evidence" value="ECO:0007669"/>
    <property type="project" value="InterPro"/>
</dbReference>
<dbReference type="InterPro" id="IPR016169">
    <property type="entry name" value="FAD-bd_PCMH_sub2"/>
</dbReference>
<keyword evidence="10 16" id="KW-0133">Cell shape</keyword>
<keyword evidence="11 16" id="KW-0573">Peptidoglycan synthesis</keyword>
<dbReference type="GO" id="GO:0051301">
    <property type="term" value="P:cell division"/>
    <property type="evidence" value="ECO:0007669"/>
    <property type="project" value="UniProtKB-KW"/>
</dbReference>
<evidence type="ECO:0000256" key="12">
    <source>
        <dbReference type="ARBA" id="ARBA00023002"/>
    </source>
</evidence>
<dbReference type="SUPFAM" id="SSF56176">
    <property type="entry name" value="FAD-binding/transporter-associated domain-like"/>
    <property type="match status" value="1"/>
</dbReference>
<evidence type="ECO:0000256" key="1">
    <source>
        <dbReference type="ARBA" id="ARBA00001974"/>
    </source>
</evidence>
<dbReference type="PROSITE" id="PS51387">
    <property type="entry name" value="FAD_PCMH"/>
    <property type="match status" value="1"/>
</dbReference>
<accession>A0A1F7XWD1</accession>
<sequence>MKSNIKNNVLLSKHTTFKVGGKAKYYVEVKNKSELRQVVKFSKSKKIPIFVLGGGSDILISDKGFPGLVLKYTDASLELSDGKNKVSVTAGAGMMWDDLVSICVQKGLQGIECLSGIPGSVGAAPIQNIGAYGQELKNTLVELIAFNILNNTFVNFDKKQCKFSYRSSVFKDPSHWQKYLILNVTLKLKKDGKPVISYESLANYLKSQKIKNPTLSEVRESVLNVRKTRFENYKDVPNAGSFFKNPIIDEKKLLELKKHFPDIPCYKNTERSYKCYAGWLVEKSGWKGKRYGNAAVSSKHALVLINPQRRAKANEIKILASKITNDVYKKFRIKLEPEVQYIGF</sequence>
<comment type="function">
    <text evidence="2 16">Cell wall formation.</text>
</comment>
<evidence type="ECO:0000256" key="2">
    <source>
        <dbReference type="ARBA" id="ARBA00003921"/>
    </source>
</evidence>
<dbReference type="HAMAP" id="MF_00037">
    <property type="entry name" value="MurB"/>
    <property type="match status" value="1"/>
</dbReference>
<evidence type="ECO:0000256" key="7">
    <source>
        <dbReference type="ARBA" id="ARBA00022630"/>
    </source>
</evidence>
<dbReference type="PANTHER" id="PTHR21071">
    <property type="entry name" value="UDP-N-ACETYLENOLPYRUVOYLGLUCOSAMINE REDUCTASE"/>
    <property type="match status" value="1"/>
</dbReference>
<comment type="cofactor">
    <cofactor evidence="1 16">
        <name>FAD</name>
        <dbReference type="ChEBI" id="CHEBI:57692"/>
    </cofactor>
</comment>
<keyword evidence="8 16" id="KW-0274">FAD</keyword>
<feature type="active site" evidence="16">
    <location>
        <position position="338"/>
    </location>
</feature>
<comment type="catalytic activity">
    <reaction evidence="15 16">
        <text>UDP-N-acetyl-alpha-D-muramate + NADP(+) = UDP-N-acetyl-3-O-(1-carboxyvinyl)-alpha-D-glucosamine + NADPH + H(+)</text>
        <dbReference type="Rhea" id="RHEA:12248"/>
        <dbReference type="ChEBI" id="CHEBI:15378"/>
        <dbReference type="ChEBI" id="CHEBI:57783"/>
        <dbReference type="ChEBI" id="CHEBI:58349"/>
        <dbReference type="ChEBI" id="CHEBI:68483"/>
        <dbReference type="ChEBI" id="CHEBI:70757"/>
        <dbReference type="EC" id="1.3.1.98"/>
    </reaction>
</comment>
<comment type="similarity">
    <text evidence="16">Belongs to the MurB family.</text>
</comment>
<evidence type="ECO:0000256" key="5">
    <source>
        <dbReference type="ARBA" id="ARBA00022490"/>
    </source>
</evidence>
<evidence type="ECO:0000256" key="14">
    <source>
        <dbReference type="ARBA" id="ARBA00023316"/>
    </source>
</evidence>
<dbReference type="NCBIfam" id="TIGR00179">
    <property type="entry name" value="murB"/>
    <property type="match status" value="1"/>
</dbReference>
<dbReference type="EMBL" id="MGGD01000082">
    <property type="protein sequence ID" value="OGM19019.1"/>
    <property type="molecule type" value="Genomic_DNA"/>
</dbReference>
<dbReference type="Gene3D" id="3.30.43.10">
    <property type="entry name" value="Uridine Diphospho-n-acetylenolpyruvylglucosamine Reductase, domain 2"/>
    <property type="match status" value="1"/>
</dbReference>
<keyword evidence="9 16" id="KW-0521">NADP</keyword>
<dbReference type="Pfam" id="PF01565">
    <property type="entry name" value="FAD_binding_4"/>
    <property type="match status" value="1"/>
</dbReference>